<dbReference type="EMBL" id="CP071444">
    <property type="protein sequence ID" value="QSX08330.1"/>
    <property type="molecule type" value="Genomic_DNA"/>
</dbReference>
<dbReference type="SUPFAM" id="SSF160527">
    <property type="entry name" value="V-type ATPase subunit E-like"/>
    <property type="match status" value="1"/>
</dbReference>
<sequence length="205" mass="23247">MITVEDKIRTFSKYVYEKEVKQKDEALQKEKVKQEQIREEAKSRILGKNEIQLAKQKKKLDLEAQRIISSAKSEARNINHQIKAGIQKDLKDSMEQAVVAYIQSAEYEVWMKKQLTEVLLDSKGTKAVVALIADDIPRFQSFLKDGFPLVVVETLDAEALGGALVEFPEAGTRMDFTLKSKLEEMENESGLELNEVLDEAVKAND</sequence>
<evidence type="ECO:0000313" key="2">
    <source>
        <dbReference type="Proteomes" id="UP000663499"/>
    </source>
</evidence>
<name>A0A974XGR1_9FIRM</name>
<reference evidence="1" key="1">
    <citation type="submission" date="2021-03" db="EMBL/GenBank/DDBJ databases">
        <title>Alkalibacter marinus sp. nov., isolated from tidal flat sediment.</title>
        <authorList>
            <person name="Namirimu T."/>
            <person name="Yang J.-A."/>
            <person name="Yang S.-H."/>
            <person name="Kim Y.-J."/>
            <person name="Kwon K.K."/>
        </authorList>
    </citation>
    <scope>NUCLEOTIDE SEQUENCE</scope>
    <source>
        <strain evidence="1">ES005</strain>
    </source>
</reference>
<dbReference type="KEGG" id="alka:J0B03_11150"/>
<accession>A0A974XGR1</accession>
<evidence type="ECO:0000313" key="1">
    <source>
        <dbReference type="EMBL" id="QSX08330.1"/>
    </source>
</evidence>
<organism evidence="1 2">
    <name type="scientific">Alkalibacter rhizosphaerae</name>
    <dbReference type="NCBI Taxonomy" id="2815577"/>
    <lineage>
        <taxon>Bacteria</taxon>
        <taxon>Bacillati</taxon>
        <taxon>Bacillota</taxon>
        <taxon>Clostridia</taxon>
        <taxon>Eubacteriales</taxon>
        <taxon>Eubacteriaceae</taxon>
        <taxon>Alkalibacter</taxon>
    </lineage>
</organism>
<dbReference type="Proteomes" id="UP000663499">
    <property type="component" value="Chromosome"/>
</dbReference>
<gene>
    <name evidence="1" type="ORF">J0B03_11150</name>
</gene>
<keyword evidence="2" id="KW-1185">Reference proteome</keyword>
<evidence type="ECO:0008006" key="3">
    <source>
        <dbReference type="Google" id="ProtNLM"/>
    </source>
</evidence>
<dbReference type="AlphaFoldDB" id="A0A974XGR1"/>
<proteinExistence type="predicted"/>
<dbReference type="RefSeq" id="WP_207299672.1">
    <property type="nucleotide sequence ID" value="NZ_CP071444.1"/>
</dbReference>
<protein>
    <recommendedName>
        <fullName evidence="3">V-type ATP synthase subunit E</fullName>
    </recommendedName>
</protein>